<sequence>NLANAGAKSASSSKEAAENADVIVSCLFTEKAVFEAMLGRPDIAASGKLRTFLCGPESAVERWRSVVQCYTLKGGILEVGEDCTHANVLKLSANYALVTCISFWANSHSENLRIRNYKNEDVFALRGGLKDINMMISAGEEVGVLLPYANAIHNHIITDLAHGHENKDWAVRAESARLASGIKEEKTVNEKEM</sequence>
<proteinExistence type="predicted"/>
<organism evidence="1 3">
    <name type="scientific">Didymodactylos carnosus</name>
    <dbReference type="NCBI Taxonomy" id="1234261"/>
    <lineage>
        <taxon>Eukaryota</taxon>
        <taxon>Metazoa</taxon>
        <taxon>Spiralia</taxon>
        <taxon>Gnathifera</taxon>
        <taxon>Rotifera</taxon>
        <taxon>Eurotatoria</taxon>
        <taxon>Bdelloidea</taxon>
        <taxon>Philodinida</taxon>
        <taxon>Philodinidae</taxon>
        <taxon>Didymodactylos</taxon>
    </lineage>
</organism>
<comment type="caution">
    <text evidence="1">The sequence shown here is derived from an EMBL/GenBank/DDBJ whole genome shotgun (WGS) entry which is preliminary data.</text>
</comment>
<dbReference type="SUPFAM" id="SSF48179">
    <property type="entry name" value="6-phosphogluconate dehydrogenase C-terminal domain-like"/>
    <property type="match status" value="1"/>
</dbReference>
<dbReference type="EMBL" id="CAJNOQ010013741">
    <property type="protein sequence ID" value="CAF1327823.1"/>
    <property type="molecule type" value="Genomic_DNA"/>
</dbReference>
<dbReference type="InterPro" id="IPR008927">
    <property type="entry name" value="6-PGluconate_DH-like_C_sf"/>
</dbReference>
<keyword evidence="3" id="KW-1185">Reference proteome</keyword>
<dbReference type="AlphaFoldDB" id="A0A815FN49"/>
<evidence type="ECO:0000313" key="3">
    <source>
        <dbReference type="Proteomes" id="UP000663829"/>
    </source>
</evidence>
<accession>A0A815FN49</accession>
<name>A0A815FN49_9BILA</name>
<evidence type="ECO:0000313" key="2">
    <source>
        <dbReference type="EMBL" id="CAF4178904.1"/>
    </source>
</evidence>
<dbReference type="Proteomes" id="UP000663829">
    <property type="component" value="Unassembled WGS sequence"/>
</dbReference>
<reference evidence="1" key="1">
    <citation type="submission" date="2021-02" db="EMBL/GenBank/DDBJ databases">
        <authorList>
            <person name="Nowell W R."/>
        </authorList>
    </citation>
    <scope>NUCLEOTIDE SEQUENCE</scope>
</reference>
<dbReference type="OrthoDB" id="435038at2759"/>
<gene>
    <name evidence="1" type="ORF">GPM918_LOCUS29797</name>
    <name evidence="2" type="ORF">SRO942_LOCUS30390</name>
</gene>
<feature type="non-terminal residue" evidence="1">
    <location>
        <position position="1"/>
    </location>
</feature>
<evidence type="ECO:0000313" key="1">
    <source>
        <dbReference type="EMBL" id="CAF1327823.1"/>
    </source>
</evidence>
<dbReference type="EMBL" id="CAJOBC010051371">
    <property type="protein sequence ID" value="CAF4178904.1"/>
    <property type="molecule type" value="Genomic_DNA"/>
</dbReference>
<dbReference type="InterPro" id="IPR013328">
    <property type="entry name" value="6PGD_dom2"/>
</dbReference>
<protein>
    <submittedName>
        <fullName evidence="1">Uncharacterized protein</fullName>
    </submittedName>
</protein>
<dbReference type="Gene3D" id="1.10.1040.10">
    <property type="entry name" value="N-(1-d-carboxylethyl)-l-norvaline Dehydrogenase, domain 2"/>
    <property type="match status" value="1"/>
</dbReference>
<dbReference type="Proteomes" id="UP000681722">
    <property type="component" value="Unassembled WGS sequence"/>
</dbReference>